<dbReference type="InterPro" id="IPR001356">
    <property type="entry name" value="HD"/>
</dbReference>
<evidence type="ECO:0000256" key="6">
    <source>
        <dbReference type="ARBA" id="ARBA00023242"/>
    </source>
</evidence>
<dbReference type="InterPro" id="IPR001827">
    <property type="entry name" value="Homeobox_Antennapedia_CS"/>
</dbReference>
<dbReference type="FunFam" id="1.10.10.60:FF:000017">
    <property type="entry name" value="Homeobox protein antennapedia"/>
    <property type="match status" value="1"/>
</dbReference>
<keyword evidence="4 7" id="KW-0238">DNA-binding</keyword>
<keyword evidence="3" id="KW-0217">Developmental protein</keyword>
<dbReference type="PRINTS" id="PR00025">
    <property type="entry name" value="ANTENNAPEDIA"/>
</dbReference>
<accession>Q14UV9</accession>
<dbReference type="InterPro" id="IPR020479">
    <property type="entry name" value="HD_metazoa"/>
</dbReference>
<feature type="region of interest" description="Disordered" evidence="10">
    <location>
        <begin position="193"/>
        <end position="261"/>
    </location>
</feature>
<feature type="compositionally biased region" description="Polar residues" evidence="10">
    <location>
        <begin position="204"/>
        <end position="220"/>
    </location>
</feature>
<gene>
    <name evidence="12" type="primary">Antp</name>
</gene>
<evidence type="ECO:0000256" key="3">
    <source>
        <dbReference type="ARBA" id="ARBA00022473"/>
    </source>
</evidence>
<evidence type="ECO:0000259" key="11">
    <source>
        <dbReference type="PROSITE" id="PS50071"/>
    </source>
</evidence>
<feature type="domain" description="Homeobox" evidence="11">
    <location>
        <begin position="267"/>
        <end position="327"/>
    </location>
</feature>
<name>Q14UV9_ARTSF</name>
<dbReference type="PRINTS" id="PR00024">
    <property type="entry name" value="HOMEOBOX"/>
</dbReference>
<dbReference type="SMART" id="SM00389">
    <property type="entry name" value="HOX"/>
    <property type="match status" value="1"/>
</dbReference>
<feature type="DNA-binding region" description="Homeobox" evidence="7">
    <location>
        <begin position="269"/>
        <end position="328"/>
    </location>
</feature>
<evidence type="ECO:0000256" key="8">
    <source>
        <dbReference type="RuleBase" id="RU000682"/>
    </source>
</evidence>
<comment type="similarity">
    <text evidence="2 9">Belongs to the Antp homeobox family.</text>
</comment>
<evidence type="ECO:0000256" key="7">
    <source>
        <dbReference type="PROSITE-ProRule" id="PRU00108"/>
    </source>
</evidence>
<dbReference type="PROSITE" id="PS00027">
    <property type="entry name" value="HOMEOBOX_1"/>
    <property type="match status" value="1"/>
</dbReference>
<dbReference type="Gene3D" id="1.10.10.60">
    <property type="entry name" value="Homeodomain-like"/>
    <property type="match status" value="1"/>
</dbReference>
<evidence type="ECO:0000256" key="2">
    <source>
        <dbReference type="ARBA" id="ARBA00009107"/>
    </source>
</evidence>
<evidence type="ECO:0000256" key="4">
    <source>
        <dbReference type="ARBA" id="ARBA00023125"/>
    </source>
</evidence>
<dbReference type="GO" id="GO:0009952">
    <property type="term" value="P:anterior/posterior pattern specification"/>
    <property type="evidence" value="ECO:0007669"/>
    <property type="project" value="TreeGrafter"/>
</dbReference>
<evidence type="ECO:0000256" key="5">
    <source>
        <dbReference type="ARBA" id="ARBA00023155"/>
    </source>
</evidence>
<dbReference type="PANTHER" id="PTHR45659">
    <property type="entry name" value="HOMEOBOX PROTEIN HOX"/>
    <property type="match status" value="1"/>
</dbReference>
<evidence type="ECO:0000256" key="9">
    <source>
        <dbReference type="RuleBase" id="RU004442"/>
    </source>
</evidence>
<proteinExistence type="evidence at transcript level"/>
<dbReference type="EMBL" id="AB170029">
    <property type="protein sequence ID" value="BAE96999.1"/>
    <property type="molecule type" value="mRNA"/>
</dbReference>
<dbReference type="SUPFAM" id="SSF46689">
    <property type="entry name" value="Homeodomain-like"/>
    <property type="match status" value="1"/>
</dbReference>
<dbReference type="GO" id="GO:0000122">
    <property type="term" value="P:negative regulation of transcription by RNA polymerase II"/>
    <property type="evidence" value="ECO:0007669"/>
    <property type="project" value="TreeGrafter"/>
</dbReference>
<feature type="compositionally biased region" description="Low complexity" evidence="10">
    <location>
        <begin position="123"/>
        <end position="133"/>
    </location>
</feature>
<dbReference type="InterPro" id="IPR017995">
    <property type="entry name" value="Homeobox_antennapedia"/>
</dbReference>
<evidence type="ECO:0000313" key="12">
    <source>
        <dbReference type="EMBL" id="BAE96999.1"/>
    </source>
</evidence>
<dbReference type="GO" id="GO:0000978">
    <property type="term" value="F:RNA polymerase II cis-regulatory region sequence-specific DNA binding"/>
    <property type="evidence" value="ECO:0007669"/>
    <property type="project" value="TreeGrafter"/>
</dbReference>
<dbReference type="AlphaFoldDB" id="Q14UV9"/>
<keyword evidence="6 7" id="KW-0539">Nucleus</keyword>
<dbReference type="PROSITE" id="PS50071">
    <property type="entry name" value="HOMEOBOX_2"/>
    <property type="match status" value="1"/>
</dbReference>
<keyword evidence="5 7" id="KW-0371">Homeobox</keyword>
<dbReference type="EMBL" id="AB170027">
    <property type="protein sequence ID" value="BAE96996.1"/>
    <property type="molecule type" value="mRNA"/>
</dbReference>
<dbReference type="CDD" id="cd00086">
    <property type="entry name" value="homeodomain"/>
    <property type="match status" value="1"/>
</dbReference>
<dbReference type="Pfam" id="PF00046">
    <property type="entry name" value="Homeodomain"/>
    <property type="match status" value="1"/>
</dbReference>
<reference evidence="12" key="1">
    <citation type="submission" date="2004-03" db="EMBL/GenBank/DDBJ databases">
        <title>Divergent translational control of Ubx-Antp fusion transcripts during crustacean evolution.</title>
        <authorList>
            <person name="Shiga Y."/>
            <person name="Sagawa K."/>
            <person name="Takai R."/>
            <person name="Yamagata H."/>
            <person name="Hayashi S."/>
        </authorList>
    </citation>
    <scope>NUCLEOTIDE SEQUENCE</scope>
</reference>
<dbReference type="GO" id="GO:0000981">
    <property type="term" value="F:DNA-binding transcription factor activity, RNA polymerase II-specific"/>
    <property type="evidence" value="ECO:0007669"/>
    <property type="project" value="InterPro"/>
</dbReference>
<evidence type="ECO:0000256" key="1">
    <source>
        <dbReference type="ARBA" id="ARBA00004123"/>
    </source>
</evidence>
<organism evidence="12">
    <name type="scientific">Artemia franciscana</name>
    <name type="common">Brine shrimp</name>
    <name type="synonym">Artemia sanfranciscana</name>
    <dbReference type="NCBI Taxonomy" id="6661"/>
    <lineage>
        <taxon>Eukaryota</taxon>
        <taxon>Metazoa</taxon>
        <taxon>Ecdysozoa</taxon>
        <taxon>Arthropoda</taxon>
        <taxon>Crustacea</taxon>
        <taxon>Branchiopoda</taxon>
        <taxon>Anostraca</taxon>
        <taxon>Artemiidae</taxon>
        <taxon>Artemia</taxon>
    </lineage>
</organism>
<dbReference type="PROSITE" id="PS00032">
    <property type="entry name" value="ANTENNAPEDIA"/>
    <property type="match status" value="1"/>
</dbReference>
<dbReference type="InterPro" id="IPR017970">
    <property type="entry name" value="Homeobox_CS"/>
</dbReference>
<dbReference type="GO" id="GO:0005634">
    <property type="term" value="C:nucleus"/>
    <property type="evidence" value="ECO:0007669"/>
    <property type="project" value="UniProtKB-SubCell"/>
</dbReference>
<dbReference type="InterPro" id="IPR050296">
    <property type="entry name" value="Antp_homeobox"/>
</dbReference>
<evidence type="ECO:0000256" key="10">
    <source>
        <dbReference type="SAM" id="MobiDB-lite"/>
    </source>
</evidence>
<dbReference type="InterPro" id="IPR009057">
    <property type="entry name" value="Homeodomain-like_sf"/>
</dbReference>
<sequence>MSSYYLSAQSYDSGSFHSFSHQQPCEVSCDLNRPAVQNTPNQMVLHDPYRASNYQWSSESYYGPSAISQNYVGAVQGPQVYSESGYCRLSPGSRGRDQEYSHSNASRASRNCHSIYYSPVTNNNNAQYYSSNSRETAYKPPHPAYPEGDRAMYHAYQARSINAVQPTSHNVPPSMDPQCSQPIIQDLDQLRPVSKREEDPTPGENKSFSPRQSAKQSSCAQPPPISQSQIGSGSGNEDSHDVSSDENEEQGGGSGDSNLYPWMKSQFERKRGRQTYTRFQTLELEKEFHFNRYLTRRRRIEIAHALCLTERQIKIWFQNRRMKWKKENKSKVDSGCLDGILVDHVLACLCVSALRPS</sequence>
<protein>
    <submittedName>
        <fullName evidence="12">Antennapedia</fullName>
    </submittedName>
</protein>
<dbReference type="PANTHER" id="PTHR45659:SF4">
    <property type="entry name" value="HOMEOBOX PROTEIN ABDOMINAL-A"/>
    <property type="match status" value="1"/>
</dbReference>
<comment type="subcellular location">
    <subcellularLocation>
        <location evidence="1 7 8">Nucleus</location>
    </subcellularLocation>
</comment>
<feature type="region of interest" description="Disordered" evidence="10">
    <location>
        <begin position="123"/>
        <end position="148"/>
    </location>
</feature>